<evidence type="ECO:0000259" key="1">
    <source>
        <dbReference type="Pfam" id="PF16417"/>
    </source>
</evidence>
<dbReference type="GO" id="GO:0030015">
    <property type="term" value="C:CCR4-NOT core complex"/>
    <property type="evidence" value="ECO:0007669"/>
    <property type="project" value="InterPro"/>
</dbReference>
<reference evidence="3" key="1">
    <citation type="submission" date="2022-04" db="EMBL/GenBank/DDBJ databases">
        <title>A functionally conserved STORR gene fusion in Papaver species that diverged 16.8 million years ago.</title>
        <authorList>
            <person name="Catania T."/>
        </authorList>
    </citation>
    <scope>NUCLEOTIDE SEQUENCE</scope>
    <source>
        <strain evidence="3">S-188037</strain>
    </source>
</reference>
<evidence type="ECO:0000259" key="2">
    <source>
        <dbReference type="Pfam" id="PF16418"/>
    </source>
</evidence>
<dbReference type="GO" id="GO:0017148">
    <property type="term" value="P:negative regulation of translation"/>
    <property type="evidence" value="ECO:0007669"/>
    <property type="project" value="InterPro"/>
</dbReference>
<dbReference type="Proteomes" id="UP001202328">
    <property type="component" value="Unassembled WGS sequence"/>
</dbReference>
<keyword evidence="4" id="KW-1185">Reference proteome</keyword>
<dbReference type="InterPro" id="IPR038535">
    <property type="entry name" value="CNOT1_TTP_bind_sf"/>
</dbReference>
<comment type="caution">
    <text evidence="3">The sequence shown here is derived from an EMBL/GenBank/DDBJ whole genome shotgun (WGS) entry which is preliminary data.</text>
</comment>
<dbReference type="PANTHER" id="PTHR13162">
    <property type="entry name" value="CCR4-NOT TRANSCRIPTION COMPLEX"/>
    <property type="match status" value="1"/>
</dbReference>
<evidence type="ECO:0000313" key="4">
    <source>
        <dbReference type="Proteomes" id="UP001202328"/>
    </source>
</evidence>
<dbReference type="GO" id="GO:0000932">
    <property type="term" value="C:P-body"/>
    <property type="evidence" value="ECO:0007669"/>
    <property type="project" value="TreeGrafter"/>
</dbReference>
<feature type="domain" description="CCR4-NOT transcription complex subunit 1 HEAT repeat" evidence="2">
    <location>
        <begin position="460"/>
        <end position="600"/>
    </location>
</feature>
<name>A0AAD4SPV2_9MAGN</name>
<dbReference type="EMBL" id="JAJJMB010008983">
    <property type="protein sequence ID" value="KAI3917584.1"/>
    <property type="molecule type" value="Genomic_DNA"/>
</dbReference>
<accession>A0AAD4SPV2</accession>
<protein>
    <recommendedName>
        <fullName evidence="5">CCR4-NOT transcription complex subunit 1</fullName>
    </recommendedName>
</protein>
<dbReference type="GO" id="GO:0060090">
    <property type="term" value="F:molecular adaptor activity"/>
    <property type="evidence" value="ECO:0007669"/>
    <property type="project" value="TreeGrafter"/>
</dbReference>
<dbReference type="InterPro" id="IPR032194">
    <property type="entry name" value="CNOT1_HEAT"/>
</dbReference>
<dbReference type="InterPro" id="IPR032193">
    <property type="entry name" value="CNOT1_TTP_bind"/>
</dbReference>
<evidence type="ECO:0008006" key="5">
    <source>
        <dbReference type="Google" id="ProtNLM"/>
    </source>
</evidence>
<dbReference type="Gene3D" id="1.25.40.840">
    <property type="entry name" value="CCR4-NOT transcription complex subunit 1 TTP binding domain"/>
    <property type="match status" value="1"/>
</dbReference>
<dbReference type="GO" id="GO:0000288">
    <property type="term" value="P:nuclear-transcribed mRNA catabolic process, deadenylation-dependent decay"/>
    <property type="evidence" value="ECO:0007669"/>
    <property type="project" value="TreeGrafter"/>
</dbReference>
<feature type="domain" description="CCR4-NOT transcription complex subunit 1 TTP binding" evidence="1">
    <location>
        <begin position="619"/>
        <end position="774"/>
    </location>
</feature>
<dbReference type="Pfam" id="PF16418">
    <property type="entry name" value="CNOT1_HEAT"/>
    <property type="match status" value="1"/>
</dbReference>
<sequence length="876" mass="98314">MLPFSSTASAQINFLLDNFIDSNYESVFHQLSQFLEYGSEGSILVLLICLDHINFCDDGEDTTTERSIQLKHQLLASIFRCQLDKPNFSTVLCEALLRNVTISYEFFLQEVLNELKFSVSEKIAFGLALADSEELDVRSIGQGFCMSQIEELCANPGSIDSNEQIHNIVMFLSRSKGVAELVDSFTQMLSLLEITNRALLSPLSNLNDMFQVSSLRESDFEHDFDDILAEIEKEMSMADIVKELGYGFTVDASHCKDILSIFLPLTEVAICRLLSIIARTHVGLEDLQSTHSTFCSTGKICSSADSSSLSSWNGDVLVESIELLAPDTNWVHVMENLDHEGFYLPSEDSFCFFMSVYASACQNPFPLHVICGSVWNNAEGQISFLRYAVSASPEIFTFVHSARQLVYVEADHDHKLSTGNGNQAWLCLDLLDVLCQLAEMGYAGSVRSMLERLTTYFNVKCVFPTVLGNFSRAGVILHLWNVNRNVVLRELLDVQNFDSESMMNIFGICQELKILSPVLDMAPFSFSIKLAALAFGKEQIHLEKWLSDNLSTYGGILFEVCLVFLKELQFDVPQDFPADEHVTAVANAYLETVPIFIKVLLGLAGQNVSHRHLLEEIKNSHIKWKTNSYFLQMFSGQVCEFSLVEQLTRYKDSPEKREQSIYDCIIRKIFEEYKYFPKYPERKLRIAAIVFGSPNKHQLVTHRTLDIALNGVLDASRESADSNIFVFGAKVLEQFVDRLIEWPEYCGDILQISYLRESHLELVASIENALATISSRQSPSNGSSIVPTNQHKEPNPVPLENMEAIVVNSLAIVPYQNAPSGPATMSSSLGFLRPSQGITYTRKLRQHPYHTGFGSALSTEARVVAAEGRNSLTERQ</sequence>
<organism evidence="3 4">
    <name type="scientific">Papaver atlanticum</name>
    <dbReference type="NCBI Taxonomy" id="357466"/>
    <lineage>
        <taxon>Eukaryota</taxon>
        <taxon>Viridiplantae</taxon>
        <taxon>Streptophyta</taxon>
        <taxon>Embryophyta</taxon>
        <taxon>Tracheophyta</taxon>
        <taxon>Spermatophyta</taxon>
        <taxon>Magnoliopsida</taxon>
        <taxon>Ranunculales</taxon>
        <taxon>Papaveraceae</taxon>
        <taxon>Papaveroideae</taxon>
        <taxon>Papaver</taxon>
    </lineage>
</organism>
<dbReference type="AlphaFoldDB" id="A0AAD4SPV2"/>
<proteinExistence type="predicted"/>
<gene>
    <name evidence="3" type="ORF">MKW98_021346</name>
</gene>
<dbReference type="PANTHER" id="PTHR13162:SF8">
    <property type="entry name" value="CCR4-NOT TRANSCRIPTION COMPLEX SUBUNIT 1"/>
    <property type="match status" value="1"/>
</dbReference>
<evidence type="ECO:0000313" key="3">
    <source>
        <dbReference type="EMBL" id="KAI3917584.1"/>
    </source>
</evidence>
<dbReference type="Pfam" id="PF16417">
    <property type="entry name" value="CNOT1_TTP_bind"/>
    <property type="match status" value="1"/>
</dbReference>
<dbReference type="InterPro" id="IPR040398">
    <property type="entry name" value="Not1"/>
</dbReference>